<protein>
    <recommendedName>
        <fullName evidence="4">Hydrophobin</fullName>
    </recommendedName>
</protein>
<name>A0A1Y6LSY7_ZYMTR</name>
<organism evidence="2 3">
    <name type="scientific">Zymoseptoria tritici ST99CH_1A5</name>
    <dbReference type="NCBI Taxonomy" id="1276529"/>
    <lineage>
        <taxon>Eukaryota</taxon>
        <taxon>Fungi</taxon>
        <taxon>Dikarya</taxon>
        <taxon>Ascomycota</taxon>
        <taxon>Pezizomycotina</taxon>
        <taxon>Dothideomycetes</taxon>
        <taxon>Dothideomycetidae</taxon>
        <taxon>Mycosphaerellales</taxon>
        <taxon>Mycosphaerellaceae</taxon>
        <taxon>Zymoseptoria</taxon>
    </lineage>
</organism>
<accession>A0A1Y6LSY7</accession>
<reference evidence="2 3" key="1">
    <citation type="submission" date="2016-10" db="EMBL/GenBank/DDBJ databases">
        <authorList>
            <person name="Varghese N."/>
        </authorList>
    </citation>
    <scope>NUCLEOTIDE SEQUENCE [LARGE SCALE GENOMIC DNA]</scope>
</reference>
<gene>
    <name evidence="2" type="ORF">ZT1A5_G8952</name>
</gene>
<dbReference type="Proteomes" id="UP000215453">
    <property type="component" value="Chromosome 9"/>
</dbReference>
<dbReference type="EMBL" id="LT882684">
    <property type="protein sequence ID" value="SMY27507.1"/>
    <property type="molecule type" value="Genomic_DNA"/>
</dbReference>
<dbReference type="AlphaFoldDB" id="A0A1Y6LSY7"/>
<feature type="signal peptide" evidence="1">
    <location>
        <begin position="1"/>
        <end position="18"/>
    </location>
</feature>
<evidence type="ECO:0000313" key="3">
    <source>
        <dbReference type="Proteomes" id="UP000215453"/>
    </source>
</evidence>
<evidence type="ECO:0000313" key="2">
    <source>
        <dbReference type="EMBL" id="SMY27507.1"/>
    </source>
</evidence>
<sequence>MLSTLTLLLATIASLTAAACTSTSPSASAACYTSTTTVLDPTCTPWTGICPLMLCATPTATATAVVPAVTPVCELEDIPVVTKFRGCTTDCGPITCPTLTVTSTATGEVGCCAA</sequence>
<evidence type="ECO:0008006" key="4">
    <source>
        <dbReference type="Google" id="ProtNLM"/>
    </source>
</evidence>
<feature type="chain" id="PRO_5012622143" description="Hydrophobin" evidence="1">
    <location>
        <begin position="19"/>
        <end position="114"/>
    </location>
</feature>
<proteinExistence type="predicted"/>
<evidence type="ECO:0000256" key="1">
    <source>
        <dbReference type="SAM" id="SignalP"/>
    </source>
</evidence>
<keyword evidence="1" id="KW-0732">Signal</keyword>